<keyword evidence="2" id="KW-1185">Reference proteome</keyword>
<evidence type="ECO:0000313" key="1">
    <source>
        <dbReference type="EMBL" id="SKB07683.1"/>
    </source>
</evidence>
<evidence type="ECO:0000313" key="2">
    <source>
        <dbReference type="Proteomes" id="UP000191040"/>
    </source>
</evidence>
<dbReference type="Proteomes" id="UP000191040">
    <property type="component" value="Chromosome I"/>
</dbReference>
<dbReference type="AlphaFoldDB" id="A0A1T4Z1B6"/>
<name>A0A1T4Z1B6_9ACTN</name>
<protein>
    <submittedName>
        <fullName evidence="1">Uncharacterized protein</fullName>
    </submittedName>
</protein>
<proteinExistence type="predicted"/>
<accession>A0A1T4Z1B6</accession>
<sequence length="327" mass="36113">MCDWAGILAPAQLGSVSNEPDVPACNIYLIGRRPRITVDPRTWKCDAESLEVSLTADLGAGESNTVHLRGVNPFGQPLRLVAKAPFTVMELHNEDGDLVSGAPTAMWFAKYLQSVMGSRRMDATAVDEALFDLDVVYVGQSQDAGGAIRSRLQNHGTLQKIMADTNQNAPHLDVWVVLMQFETLNKMAIFGPWTGSQGDKKSLEHAAAVHSAELDPSVITALSEAALILYFQPEFNDKFKDHFPEPLHKTYREVYDLDMNSVGIEFETLATIGIRLKSRVVEPVFIHTGLFALHDQAARRRFFDLDGWTSVADATYLKRGPSSNIPD</sequence>
<reference evidence="2" key="1">
    <citation type="submission" date="2017-02" db="EMBL/GenBank/DDBJ databases">
        <authorList>
            <person name="Varghese N."/>
            <person name="Submissions S."/>
        </authorList>
    </citation>
    <scope>NUCLEOTIDE SEQUENCE [LARGE SCALE GENOMIC DNA]</scope>
    <source>
        <strain evidence="2">9H-4</strain>
    </source>
</reference>
<dbReference type="EMBL" id="LT796768">
    <property type="protein sequence ID" value="SKB07683.1"/>
    <property type="molecule type" value="Genomic_DNA"/>
</dbReference>
<gene>
    <name evidence="1" type="ORF">SAMN06295964_1781</name>
</gene>
<organism evidence="1 2">
    <name type="scientific">Aeromicrobium choanae</name>
    <dbReference type="NCBI Taxonomy" id="1736691"/>
    <lineage>
        <taxon>Bacteria</taxon>
        <taxon>Bacillati</taxon>
        <taxon>Actinomycetota</taxon>
        <taxon>Actinomycetes</taxon>
        <taxon>Propionibacteriales</taxon>
        <taxon>Nocardioidaceae</taxon>
        <taxon>Aeromicrobium</taxon>
    </lineage>
</organism>